<evidence type="ECO:0000259" key="15">
    <source>
        <dbReference type="PROSITE" id="PS51184"/>
    </source>
</evidence>
<dbReference type="GO" id="GO:0000118">
    <property type="term" value="C:histone deacetylase complex"/>
    <property type="evidence" value="ECO:0007669"/>
    <property type="project" value="UniProtKB-UniRule"/>
</dbReference>
<comment type="cofactor">
    <cofactor evidence="13">
        <name>Fe(2+)</name>
        <dbReference type="ChEBI" id="CHEBI:29033"/>
    </cofactor>
    <text evidence="13">Binds 1 Fe(2+) ion per subunit.</text>
</comment>
<comment type="subcellular location">
    <subcellularLocation>
        <location evidence="1 13">Nucleus</location>
    </subcellularLocation>
</comment>
<sequence length="1501" mass="164520">IFVEFDGCNWKQHSWVKVHAEEVIVLLLEGSLVWAPRKDPVLIQGTRVSIAQWPALTFTPLVDKLGLGSVVPVEYLLDRELRFLSDANGLHLFQMGTDSQNQILLEHAALRDTVNALISDQKLQEIFSRGPYSVQGHRVKVYQPEGEESWLCGVVSHQDSITRLMEGGTLKAVKSSKGKKKRESIEGKDGRRRKSASDSGCDPASKKLKGDRGEVDSNGSDGGEASRGPWKGGNASGEPGLDQRTKQPPTTFVPQINRNIRFATYTKENGRTLVVQDEPVGGDTPLPFTPYSTATGQTPLAPEVGGAENKEAGKTLDQVGQCMVASAAVVTTASSTPTTVRISDTGLATGTGPEKQKGSWSQAPGENSRNSILASSGFGASLPGSSQALTFGSGRSQSNGVLATENKPLGFSFGCSPAPESQKDSDISKNLFFQCMSQTLPTSNYFTTVSENLADDSSSRDSFKQSLESLWPESHSSTDSASLAKKKTLFITTDSSKLVSGVLGSALTTGGPSLSAMGNGRSSSPTSSLTQPIEMPTLSSSPTEERPTVGPGQQDNPLLKTFSNVFGRHSGSFLSSPADFSQENKAPFEAVKRFSLDERSLACRQDSDSSTNSDLSDLSDSEEQLQAKTGLKGIPEHLMGKLGPNGERSAELLLGKGKGKQAPKGRPRTAPLKVGQSVLKDVSKVKKLKQSGEPFLQDGSCINVAPHLHKCRECRLERYRKFKEQEQDDSTVACRFFHFRRLIFTRKGVLRVEGFLSPQQSDPDAMNLWIPSSSLAEGIDLETSKYILANVGDQFCQLVMSEKEAMMMVEPHQKVAWKRAVRGVREMCDVCETTLFNIHWVCRKCGFGVCLDCYRLRKSRPRSETEEMGDEEVFSWLKCAKGQSHEPENLMPTQIIPGTANCPCISRQNKSVLRPAVTNGMSQLPSINPSASSGNETTFSGGGGTAPGTQPETDHVPKADSTDSRSDEPLKADSSTSNSNSELKAIRPPCPDTAPPSSALHWLADLATQKAKEETKEAGSLRSVLNKESHSPFGLDSFNSTAKVSPLTPKLFNSLLLGPTASNNKTEGSSLRDLLHSGPGKLPQTPLDTGIPFPPVFSTSSAGMKNKASLPNFLDHIIASVVENKKTSDAAKRACNLTDTQKEVKEMVMGLNVLDPHTSHSWLCDGRLLCLHDPSNKNNWKIFRECWKQGQPVLVSGVHKKLKSELWKPEAFSQEFGDQDVDLVNCRNCAIISDVKVRDFWDGFEIICKRLRSEDGQPMVLKLKDWPPGEDFRDMMPTRFEDLMENLPLPEYTKRDGRLNLASRLPSYFVRPDLGPKMYNAYAEDRRVGTTNLHLDVSDAVNVMVYVGIPIGEGAHDEAKDAEKIRELLRKVGEEQGQENPPDHDPIHDQSWYLDQTLRKRLYEEYGVQGWAIVQFLGDAVFIPAGAPHQVHNLYSCIKVAEDFVSPEHVKHCFRLTQEFRHLSNTHTNHEDKLQVKNIIYHAVKDAVGTLKAHESKLARS</sequence>
<feature type="region of interest" description="Disordered" evidence="14">
    <location>
        <begin position="341"/>
        <end position="377"/>
    </location>
</feature>
<dbReference type="InterPro" id="IPR045109">
    <property type="entry name" value="LSDs-like"/>
</dbReference>
<keyword evidence="2 13" id="KW-0479">Metal-binding</keyword>
<dbReference type="PANTHER" id="PTHR12549">
    <property type="entry name" value="JMJC DOMAIN-CONTAINING HISTONE DEMETHYLATION PROTEIN"/>
    <property type="match status" value="1"/>
</dbReference>
<dbReference type="GO" id="GO:0140683">
    <property type="term" value="F:histone H3K9me/H3K9me2 demethylase activity"/>
    <property type="evidence" value="ECO:0007669"/>
    <property type="project" value="UniProtKB-EC"/>
</dbReference>
<feature type="compositionally biased region" description="Polar residues" evidence="14">
    <location>
        <begin position="358"/>
        <end position="374"/>
    </location>
</feature>
<dbReference type="EC" id="1.14.11.65" evidence="13"/>
<keyword evidence="9" id="KW-0805">Transcription regulation</keyword>
<evidence type="ECO:0000256" key="3">
    <source>
        <dbReference type="ARBA" id="ARBA00022771"/>
    </source>
</evidence>
<proteinExistence type="inferred from homology"/>
<dbReference type="Pfam" id="PF22987">
    <property type="entry name" value="Tudor_KDM3B"/>
    <property type="match status" value="1"/>
</dbReference>
<gene>
    <name evidence="16" type="ORF">Celaphus_00003634</name>
</gene>
<dbReference type="GO" id="GO:0000785">
    <property type="term" value="C:chromatin"/>
    <property type="evidence" value="ECO:0007669"/>
    <property type="project" value="TreeGrafter"/>
</dbReference>
<feature type="region of interest" description="Disordered" evidence="14">
    <location>
        <begin position="511"/>
        <end position="559"/>
    </location>
</feature>
<dbReference type="InterPro" id="IPR003347">
    <property type="entry name" value="JmjC_dom"/>
</dbReference>
<comment type="domain">
    <text evidence="13">The JmjC domain and the C6-type zinc-finger are required for the demethylation activity.</text>
</comment>
<dbReference type="GO" id="GO:0031490">
    <property type="term" value="F:chromatin DNA binding"/>
    <property type="evidence" value="ECO:0007669"/>
    <property type="project" value="TreeGrafter"/>
</dbReference>
<feature type="non-terminal residue" evidence="16">
    <location>
        <position position="1"/>
    </location>
</feature>
<evidence type="ECO:0000256" key="14">
    <source>
        <dbReference type="SAM" id="MobiDB-lite"/>
    </source>
</evidence>
<evidence type="ECO:0000256" key="13">
    <source>
        <dbReference type="RuleBase" id="RU369087"/>
    </source>
</evidence>
<evidence type="ECO:0000313" key="16">
    <source>
        <dbReference type="EMBL" id="OWK11681.1"/>
    </source>
</evidence>
<feature type="region of interest" description="Disordered" evidence="14">
    <location>
        <begin position="172"/>
        <end position="254"/>
    </location>
</feature>
<feature type="compositionally biased region" description="Basic and acidic residues" evidence="14">
    <location>
        <begin position="204"/>
        <end position="215"/>
    </location>
</feature>
<dbReference type="GO" id="GO:0003712">
    <property type="term" value="F:transcription coregulator activity"/>
    <property type="evidence" value="ECO:0007669"/>
    <property type="project" value="TreeGrafter"/>
</dbReference>
<evidence type="ECO:0000256" key="2">
    <source>
        <dbReference type="ARBA" id="ARBA00022723"/>
    </source>
</evidence>
<feature type="compositionally biased region" description="Basic and acidic residues" evidence="14">
    <location>
        <begin position="952"/>
        <end position="971"/>
    </location>
</feature>
<comment type="catalytic activity">
    <reaction evidence="13">
        <text>N(6),N(6)-dimethyl-L-lysyl(9)-[histone H3] + 2 2-oxoglutarate + 2 O2 = L-lysyl(9)-[histone H3] + 2 formaldehyde + 2 succinate + 2 CO2</text>
        <dbReference type="Rhea" id="RHEA:60188"/>
        <dbReference type="Rhea" id="RHEA-COMP:15541"/>
        <dbReference type="Rhea" id="RHEA-COMP:15546"/>
        <dbReference type="ChEBI" id="CHEBI:15379"/>
        <dbReference type="ChEBI" id="CHEBI:16526"/>
        <dbReference type="ChEBI" id="CHEBI:16810"/>
        <dbReference type="ChEBI" id="CHEBI:16842"/>
        <dbReference type="ChEBI" id="CHEBI:29969"/>
        <dbReference type="ChEBI" id="CHEBI:30031"/>
        <dbReference type="ChEBI" id="CHEBI:61976"/>
        <dbReference type="EC" id="1.14.11.65"/>
    </reaction>
</comment>
<feature type="compositionally biased region" description="Polar residues" evidence="14">
    <location>
        <begin position="520"/>
        <end position="542"/>
    </location>
</feature>
<keyword evidence="8 13" id="KW-0408">Iron</keyword>
<dbReference type="GO" id="GO:0070988">
    <property type="term" value="P:demethylation"/>
    <property type="evidence" value="ECO:0007669"/>
    <property type="project" value="UniProtKB-UniRule"/>
</dbReference>
<dbReference type="EMBL" id="MKHE01000009">
    <property type="protein sequence ID" value="OWK11681.1"/>
    <property type="molecule type" value="Genomic_DNA"/>
</dbReference>
<reference evidence="16 17" key="1">
    <citation type="journal article" date="2018" name="Mol. Genet. Genomics">
        <title>The red deer Cervus elaphus genome CerEla1.0: sequencing, annotating, genes, and chromosomes.</title>
        <authorList>
            <person name="Bana N.A."/>
            <person name="Nyiri A."/>
            <person name="Nagy J."/>
            <person name="Frank K."/>
            <person name="Nagy T."/>
            <person name="Steger V."/>
            <person name="Schiller M."/>
            <person name="Lakatos P."/>
            <person name="Sugar L."/>
            <person name="Horn P."/>
            <person name="Barta E."/>
            <person name="Orosz L."/>
        </authorList>
    </citation>
    <scope>NUCLEOTIDE SEQUENCE [LARGE SCALE GENOMIC DNA]</scope>
    <source>
        <strain evidence="16">Hungarian</strain>
    </source>
</reference>
<name>A0A212D098_CEREH</name>
<keyword evidence="17" id="KW-1185">Reference proteome</keyword>
<feature type="domain" description="JmjC" evidence="15">
    <location>
        <begin position="1276"/>
        <end position="1461"/>
    </location>
</feature>
<comment type="function">
    <text evidence="13">Histone demethylase that specifically demethylates 'Lys-9' of histone H3, thereby playing a central role in histone code.</text>
</comment>
<accession>A0A212D098</accession>
<comment type="caution">
    <text evidence="16">The sequence shown here is derived from an EMBL/GenBank/DDBJ whole genome shotgun (WGS) entry which is preliminary data.</text>
</comment>
<evidence type="ECO:0000256" key="11">
    <source>
        <dbReference type="ARBA" id="ARBA00023242"/>
    </source>
</evidence>
<feature type="region of interest" description="Disordered" evidence="14">
    <location>
        <begin position="920"/>
        <end position="998"/>
    </location>
</feature>
<dbReference type="OrthoDB" id="1667110at2759"/>
<evidence type="ECO:0000256" key="7">
    <source>
        <dbReference type="ARBA" id="ARBA00023002"/>
    </source>
</evidence>
<evidence type="ECO:0000256" key="5">
    <source>
        <dbReference type="ARBA" id="ARBA00022853"/>
    </source>
</evidence>
<dbReference type="GO" id="GO:0006357">
    <property type="term" value="P:regulation of transcription by RNA polymerase II"/>
    <property type="evidence" value="ECO:0007669"/>
    <property type="project" value="TreeGrafter"/>
</dbReference>
<comment type="domain">
    <text evidence="13">Leu-Xaa-Xaa-Leu-Leu (LXXLL) motifs are known to mediate the association with nuclear receptors.</text>
</comment>
<evidence type="ECO:0000313" key="17">
    <source>
        <dbReference type="Proteomes" id="UP000242450"/>
    </source>
</evidence>
<dbReference type="InterPro" id="IPR054503">
    <property type="entry name" value="KDM3AB_Tudor"/>
</dbReference>
<keyword evidence="11 13" id="KW-0539">Nucleus</keyword>
<dbReference type="Proteomes" id="UP000242450">
    <property type="component" value="Chromosome 9"/>
</dbReference>
<organism evidence="16 17">
    <name type="scientific">Cervus elaphus hippelaphus</name>
    <name type="common">European red deer</name>
    <dbReference type="NCBI Taxonomy" id="46360"/>
    <lineage>
        <taxon>Eukaryota</taxon>
        <taxon>Metazoa</taxon>
        <taxon>Chordata</taxon>
        <taxon>Craniata</taxon>
        <taxon>Vertebrata</taxon>
        <taxon>Euteleostomi</taxon>
        <taxon>Mammalia</taxon>
        <taxon>Eutheria</taxon>
        <taxon>Laurasiatheria</taxon>
        <taxon>Artiodactyla</taxon>
        <taxon>Ruminantia</taxon>
        <taxon>Pecora</taxon>
        <taxon>Cervidae</taxon>
        <taxon>Cervinae</taxon>
        <taxon>Cervus</taxon>
    </lineage>
</organism>
<dbReference type="PROSITE" id="PS51184">
    <property type="entry name" value="JMJC"/>
    <property type="match status" value="1"/>
</dbReference>
<keyword evidence="5" id="KW-0156">Chromatin regulator</keyword>
<evidence type="ECO:0000256" key="6">
    <source>
        <dbReference type="ARBA" id="ARBA00022964"/>
    </source>
</evidence>
<evidence type="ECO:0000256" key="8">
    <source>
        <dbReference type="ARBA" id="ARBA00023004"/>
    </source>
</evidence>
<keyword evidence="7" id="KW-0560">Oxidoreductase</keyword>
<evidence type="ECO:0000256" key="10">
    <source>
        <dbReference type="ARBA" id="ARBA00023163"/>
    </source>
</evidence>
<dbReference type="Pfam" id="PF02373">
    <property type="entry name" value="JmjC"/>
    <property type="match status" value="1"/>
</dbReference>
<evidence type="ECO:0000256" key="12">
    <source>
        <dbReference type="ARBA" id="ARBA00037987"/>
    </source>
</evidence>
<dbReference type="GO" id="GO:0008270">
    <property type="term" value="F:zinc ion binding"/>
    <property type="evidence" value="ECO:0007669"/>
    <property type="project" value="UniProtKB-KW"/>
</dbReference>
<dbReference type="Gene3D" id="2.60.120.650">
    <property type="entry name" value="Cupin"/>
    <property type="match status" value="1"/>
</dbReference>
<protein>
    <recommendedName>
        <fullName evidence="13">Lysine-specific demethylase</fullName>
        <ecNumber evidence="13">1.14.11.65</ecNumber>
    </recommendedName>
</protein>
<feature type="compositionally biased region" description="Polar residues" evidence="14">
    <location>
        <begin position="920"/>
        <end position="939"/>
    </location>
</feature>
<feature type="compositionally biased region" description="Polar residues" evidence="14">
    <location>
        <begin position="973"/>
        <end position="982"/>
    </location>
</feature>
<dbReference type="SMART" id="SM00558">
    <property type="entry name" value="JmjC"/>
    <property type="match status" value="1"/>
</dbReference>
<dbReference type="PANTHER" id="PTHR12549:SF8">
    <property type="entry name" value="LYSINE-SPECIFIC DEMETHYLASE 3B"/>
    <property type="match status" value="1"/>
</dbReference>
<feature type="region of interest" description="Disordered" evidence="14">
    <location>
        <begin position="602"/>
        <end position="624"/>
    </location>
</feature>
<keyword evidence="4" id="KW-0862">Zinc</keyword>
<evidence type="ECO:0000256" key="1">
    <source>
        <dbReference type="ARBA" id="ARBA00004123"/>
    </source>
</evidence>
<dbReference type="InterPro" id="IPR054504">
    <property type="entry name" value="PWWP_KDM3B"/>
</dbReference>
<dbReference type="SUPFAM" id="SSF51197">
    <property type="entry name" value="Clavaminate synthase-like"/>
    <property type="match status" value="1"/>
</dbReference>
<evidence type="ECO:0000256" key="9">
    <source>
        <dbReference type="ARBA" id="ARBA00023015"/>
    </source>
</evidence>
<comment type="similarity">
    <text evidence="12 13">Belongs to the JHDM2 histone demethylase family.</text>
</comment>
<dbReference type="Pfam" id="PF22988">
    <property type="entry name" value="PWWP_KDM3B"/>
    <property type="match status" value="1"/>
</dbReference>
<keyword evidence="3" id="KW-0863">Zinc-finger</keyword>
<keyword evidence="10" id="KW-0804">Transcription</keyword>
<keyword evidence="6" id="KW-0223">Dioxygenase</keyword>
<evidence type="ECO:0000256" key="4">
    <source>
        <dbReference type="ARBA" id="ARBA00022833"/>
    </source>
</evidence>